<dbReference type="AlphaFoldDB" id="A0A540VT69"/>
<dbReference type="PROSITE" id="PS51747">
    <property type="entry name" value="CYT_DCMP_DEAMINASES_2"/>
    <property type="match status" value="1"/>
</dbReference>
<name>A0A540VT69_9GAMM</name>
<organism evidence="2 3">
    <name type="scientific">Spiribacter salinus</name>
    <dbReference type="NCBI Taxonomy" id="1335746"/>
    <lineage>
        <taxon>Bacteria</taxon>
        <taxon>Pseudomonadati</taxon>
        <taxon>Pseudomonadota</taxon>
        <taxon>Gammaproteobacteria</taxon>
        <taxon>Chromatiales</taxon>
        <taxon>Ectothiorhodospiraceae</taxon>
        <taxon>Spiribacter</taxon>
    </lineage>
</organism>
<evidence type="ECO:0000313" key="2">
    <source>
        <dbReference type="EMBL" id="TQE99951.1"/>
    </source>
</evidence>
<evidence type="ECO:0000313" key="3">
    <source>
        <dbReference type="Proteomes" id="UP000315400"/>
    </source>
</evidence>
<dbReference type="Gene3D" id="3.40.140.10">
    <property type="entry name" value="Cytidine Deaminase, domain 2"/>
    <property type="match status" value="1"/>
</dbReference>
<accession>A0A540VT69</accession>
<dbReference type="Pfam" id="PF00383">
    <property type="entry name" value="dCMP_cyt_deam_1"/>
    <property type="match status" value="1"/>
</dbReference>
<sequence>MARALRLAQYGQATCDPNPRVGCVLVRDGECVGEAWHARAGDPHAEILALRAAGSAASGATA</sequence>
<gene>
    <name evidence="2" type="ORF">FKY71_06035</name>
</gene>
<dbReference type="InterPro" id="IPR002125">
    <property type="entry name" value="CMP_dCMP_dom"/>
</dbReference>
<proteinExistence type="predicted"/>
<dbReference type="InterPro" id="IPR016193">
    <property type="entry name" value="Cytidine_deaminase-like"/>
</dbReference>
<dbReference type="Proteomes" id="UP000315400">
    <property type="component" value="Unassembled WGS sequence"/>
</dbReference>
<comment type="caution">
    <text evidence="2">The sequence shown here is derived from an EMBL/GenBank/DDBJ whole genome shotgun (WGS) entry which is preliminary data.</text>
</comment>
<dbReference type="SUPFAM" id="SSF53927">
    <property type="entry name" value="Cytidine deaminase-like"/>
    <property type="match status" value="1"/>
</dbReference>
<feature type="domain" description="CMP/dCMP-type deaminase" evidence="1">
    <location>
        <begin position="1"/>
        <end position="62"/>
    </location>
</feature>
<reference evidence="2 3" key="1">
    <citation type="submission" date="2019-06" db="EMBL/GenBank/DDBJ databases">
        <title>Metagenome assembled Genome of Spiribacter salinus SL48-SHIP from the microbial mat of Salt Lake 48 (Novosibirsk region, Russia).</title>
        <authorList>
            <person name="Shipova A."/>
            <person name="Rozanov A.S."/>
            <person name="Bryanskaya A.V."/>
            <person name="Peltek S.E."/>
        </authorList>
    </citation>
    <scope>NUCLEOTIDE SEQUENCE [LARGE SCALE GENOMIC DNA]</scope>
    <source>
        <strain evidence="2">SL48-SHIP-2</strain>
    </source>
</reference>
<protein>
    <submittedName>
        <fullName evidence="2">Riboflavin biosynthesis protein RibD</fullName>
    </submittedName>
</protein>
<feature type="non-terminal residue" evidence="2">
    <location>
        <position position="62"/>
    </location>
</feature>
<dbReference type="GO" id="GO:0003824">
    <property type="term" value="F:catalytic activity"/>
    <property type="evidence" value="ECO:0007669"/>
    <property type="project" value="InterPro"/>
</dbReference>
<evidence type="ECO:0000259" key="1">
    <source>
        <dbReference type="PROSITE" id="PS51747"/>
    </source>
</evidence>
<dbReference type="EMBL" id="VIFK01000031">
    <property type="protein sequence ID" value="TQE99951.1"/>
    <property type="molecule type" value="Genomic_DNA"/>
</dbReference>